<evidence type="ECO:0000259" key="7">
    <source>
        <dbReference type="PROSITE" id="PS50066"/>
    </source>
</evidence>
<keyword evidence="6" id="KW-0175">Coiled coil</keyword>
<keyword evidence="9" id="KW-1185">Reference proteome</keyword>
<dbReference type="EMBL" id="JBJUIK010000001">
    <property type="protein sequence ID" value="KAL3538765.1"/>
    <property type="molecule type" value="Genomic_DNA"/>
</dbReference>
<proteinExistence type="predicted"/>
<comment type="caution">
    <text evidence="8">The sequence shown here is derived from an EMBL/GenBank/DDBJ whole genome shotgun (WGS) entry which is preliminary data.</text>
</comment>
<evidence type="ECO:0000256" key="3">
    <source>
        <dbReference type="ARBA" id="ARBA00023125"/>
    </source>
</evidence>
<protein>
    <recommendedName>
        <fullName evidence="7">MADS-box domain-containing protein</fullName>
    </recommendedName>
</protein>
<evidence type="ECO:0000256" key="4">
    <source>
        <dbReference type="ARBA" id="ARBA00023163"/>
    </source>
</evidence>
<dbReference type="SMART" id="SM00432">
    <property type="entry name" value="MADS"/>
    <property type="match status" value="1"/>
</dbReference>
<sequence>MTKKSTKGHQRVAMEKVQNPKNLFATFSKRRTSLFKKADELCTLTGVEVAMIVISPTQRVYSFGYPCARSVIDKYIGKTPSLGENSLEEGKQWWNAPVEELSIQQLKNLEQALEGFEKKINDEVCKRMFSAPNFSQHFSERNTFGSNVGASNSMNITDNVREFGPIGRSTLVARNIGSTVPSDYNSKAFGFGDSNMANKIEPSYTRKFF</sequence>
<evidence type="ECO:0000256" key="2">
    <source>
        <dbReference type="ARBA" id="ARBA00023015"/>
    </source>
</evidence>
<keyword evidence="5" id="KW-0539">Nucleus</keyword>
<dbReference type="SUPFAM" id="SSF55455">
    <property type="entry name" value="SRF-like"/>
    <property type="match status" value="1"/>
</dbReference>
<dbReference type="GO" id="GO:0005634">
    <property type="term" value="C:nucleus"/>
    <property type="evidence" value="ECO:0007669"/>
    <property type="project" value="UniProtKB-SubCell"/>
</dbReference>
<dbReference type="AlphaFoldDB" id="A0ABD3B5E1"/>
<feature type="domain" description="MADS-box" evidence="7">
    <location>
        <begin position="7"/>
        <end position="67"/>
    </location>
</feature>
<dbReference type="PROSITE" id="PS50066">
    <property type="entry name" value="MADS_BOX_2"/>
    <property type="match status" value="1"/>
</dbReference>
<gene>
    <name evidence="8" type="ORF">ACH5RR_002131</name>
</gene>
<reference evidence="8 9" key="1">
    <citation type="submission" date="2024-11" db="EMBL/GenBank/DDBJ databases">
        <title>A near-complete genome assembly of Cinchona calisaya.</title>
        <authorList>
            <person name="Lian D.C."/>
            <person name="Zhao X.W."/>
            <person name="Wei L."/>
        </authorList>
    </citation>
    <scope>NUCLEOTIDE SEQUENCE [LARGE SCALE GENOMIC DNA]</scope>
    <source>
        <tissue evidence="8">Nenye</tissue>
    </source>
</reference>
<evidence type="ECO:0000256" key="1">
    <source>
        <dbReference type="ARBA" id="ARBA00004123"/>
    </source>
</evidence>
<comment type="subcellular location">
    <subcellularLocation>
        <location evidence="1">Nucleus</location>
    </subcellularLocation>
</comment>
<evidence type="ECO:0000313" key="9">
    <source>
        <dbReference type="Proteomes" id="UP001630127"/>
    </source>
</evidence>
<dbReference type="Proteomes" id="UP001630127">
    <property type="component" value="Unassembled WGS sequence"/>
</dbReference>
<dbReference type="PANTHER" id="PTHR11945">
    <property type="entry name" value="MADS BOX PROTEIN"/>
    <property type="match status" value="1"/>
</dbReference>
<dbReference type="PANTHER" id="PTHR11945:SF776">
    <property type="entry name" value="AGAMOUS-LIKE 50-RELATED"/>
    <property type="match status" value="1"/>
</dbReference>
<feature type="coiled-coil region" evidence="6">
    <location>
        <begin position="99"/>
        <end position="126"/>
    </location>
</feature>
<accession>A0ABD3B5E1</accession>
<dbReference type="Gene3D" id="3.40.1810.10">
    <property type="entry name" value="Transcription factor, MADS-box"/>
    <property type="match status" value="1"/>
</dbReference>
<keyword evidence="3" id="KW-0238">DNA-binding</keyword>
<dbReference type="InterPro" id="IPR002100">
    <property type="entry name" value="TF_MADSbox"/>
</dbReference>
<evidence type="ECO:0000256" key="6">
    <source>
        <dbReference type="SAM" id="Coils"/>
    </source>
</evidence>
<keyword evidence="4" id="KW-0804">Transcription</keyword>
<dbReference type="PRINTS" id="PR00404">
    <property type="entry name" value="MADSDOMAIN"/>
</dbReference>
<dbReference type="InterPro" id="IPR036879">
    <property type="entry name" value="TF_MADSbox_sf"/>
</dbReference>
<keyword evidence="2" id="KW-0805">Transcription regulation</keyword>
<evidence type="ECO:0000256" key="5">
    <source>
        <dbReference type="ARBA" id="ARBA00023242"/>
    </source>
</evidence>
<dbReference type="GO" id="GO:0003677">
    <property type="term" value="F:DNA binding"/>
    <property type="evidence" value="ECO:0007669"/>
    <property type="project" value="UniProtKB-KW"/>
</dbReference>
<dbReference type="Pfam" id="PF00319">
    <property type="entry name" value="SRF-TF"/>
    <property type="match status" value="1"/>
</dbReference>
<organism evidence="8 9">
    <name type="scientific">Cinchona calisaya</name>
    <dbReference type="NCBI Taxonomy" id="153742"/>
    <lineage>
        <taxon>Eukaryota</taxon>
        <taxon>Viridiplantae</taxon>
        <taxon>Streptophyta</taxon>
        <taxon>Embryophyta</taxon>
        <taxon>Tracheophyta</taxon>
        <taxon>Spermatophyta</taxon>
        <taxon>Magnoliopsida</taxon>
        <taxon>eudicotyledons</taxon>
        <taxon>Gunneridae</taxon>
        <taxon>Pentapetalae</taxon>
        <taxon>asterids</taxon>
        <taxon>lamiids</taxon>
        <taxon>Gentianales</taxon>
        <taxon>Rubiaceae</taxon>
        <taxon>Cinchonoideae</taxon>
        <taxon>Cinchoneae</taxon>
        <taxon>Cinchona</taxon>
    </lineage>
</organism>
<evidence type="ECO:0000313" key="8">
    <source>
        <dbReference type="EMBL" id="KAL3538765.1"/>
    </source>
</evidence>
<name>A0ABD3B5E1_9GENT</name>